<dbReference type="InterPro" id="IPR025734">
    <property type="entry name" value="EspG"/>
</dbReference>
<evidence type="ECO:0000256" key="1">
    <source>
        <dbReference type="ARBA" id="ARBA00004496"/>
    </source>
</evidence>
<comment type="caution">
    <text evidence="5">The sequence shown here is derived from an EMBL/GenBank/DDBJ whole genome shotgun (WGS) entry which is preliminary data.</text>
</comment>
<name>A0ABW1JNG7_9NOCA</name>
<comment type="similarity">
    <text evidence="2">Belongs to the EspG family.</text>
</comment>
<proteinExistence type="inferred from homology"/>
<evidence type="ECO:0000313" key="6">
    <source>
        <dbReference type="Proteomes" id="UP001596223"/>
    </source>
</evidence>
<dbReference type="RefSeq" id="WP_378599805.1">
    <property type="nucleotide sequence ID" value="NZ_JBHSQN010000002.1"/>
</dbReference>
<evidence type="ECO:0000256" key="2">
    <source>
        <dbReference type="ARBA" id="ARBA00006411"/>
    </source>
</evidence>
<keyword evidence="6" id="KW-1185">Reference proteome</keyword>
<keyword evidence="3" id="KW-0963">Cytoplasm</keyword>
<gene>
    <name evidence="5" type="ORF">ACFP3H_04035</name>
</gene>
<dbReference type="Proteomes" id="UP001596223">
    <property type="component" value="Unassembled WGS sequence"/>
</dbReference>
<reference evidence="6" key="1">
    <citation type="journal article" date="2019" name="Int. J. Syst. Evol. Microbiol.">
        <title>The Global Catalogue of Microorganisms (GCM) 10K type strain sequencing project: providing services to taxonomists for standard genome sequencing and annotation.</title>
        <authorList>
            <consortium name="The Broad Institute Genomics Platform"/>
            <consortium name="The Broad Institute Genome Sequencing Center for Infectious Disease"/>
            <person name="Wu L."/>
            <person name="Ma J."/>
        </authorList>
    </citation>
    <scope>NUCLEOTIDE SEQUENCE [LARGE SCALE GENOMIC DNA]</scope>
    <source>
        <strain evidence="6">CCUG 36956</strain>
    </source>
</reference>
<comment type="subcellular location">
    <subcellularLocation>
        <location evidence="1">Cytoplasm</location>
    </subcellularLocation>
</comment>
<accession>A0ABW1JNG7</accession>
<evidence type="ECO:0000313" key="5">
    <source>
        <dbReference type="EMBL" id="MFC6010209.1"/>
    </source>
</evidence>
<dbReference type="Pfam" id="PF14011">
    <property type="entry name" value="ESX-1_EspG"/>
    <property type="match status" value="1"/>
</dbReference>
<protein>
    <submittedName>
        <fullName evidence="5">ESX secretion-associated protein EspG</fullName>
    </submittedName>
</protein>
<evidence type="ECO:0000256" key="4">
    <source>
        <dbReference type="ARBA" id="ARBA00023186"/>
    </source>
</evidence>
<evidence type="ECO:0000256" key="3">
    <source>
        <dbReference type="ARBA" id="ARBA00022490"/>
    </source>
</evidence>
<keyword evidence="4" id="KW-0143">Chaperone</keyword>
<organism evidence="5 6">
    <name type="scientific">Nocardia lasii</name>
    <dbReference type="NCBI Taxonomy" id="1616107"/>
    <lineage>
        <taxon>Bacteria</taxon>
        <taxon>Bacillati</taxon>
        <taxon>Actinomycetota</taxon>
        <taxon>Actinomycetes</taxon>
        <taxon>Mycobacteriales</taxon>
        <taxon>Nocardiaceae</taxon>
        <taxon>Nocardia</taxon>
    </lineage>
</organism>
<sequence length="234" mass="25811">MSWQFTPDEFIYVAQEFGADRFPTPLRLLSSTRYRSEWDALAATLRARIPVRDDPDLLPVLRTIFEPEITVEVMGERRGAIRAYGAIVSDIGVAVVQRPGASPDRGGDLTIRVGSVSIVARMVGAMAGRCGAGSAGRLVESMVRLHGRDPGDSWTSGRSRASIRMRELLAAPRTSSGHVKIGRKGPARYLSWFDVRGDGRYLYSRRGDDLYVDPCGDQQFIDGLRQLIGADERV</sequence>
<dbReference type="EMBL" id="JBHSQN010000002">
    <property type="protein sequence ID" value="MFC6010209.1"/>
    <property type="molecule type" value="Genomic_DNA"/>
</dbReference>